<dbReference type="CDD" id="cd00082">
    <property type="entry name" value="HisKA"/>
    <property type="match status" value="1"/>
</dbReference>
<dbReference type="InterPro" id="IPR003594">
    <property type="entry name" value="HATPase_dom"/>
</dbReference>
<feature type="transmembrane region" description="Helical" evidence="13">
    <location>
        <begin position="50"/>
        <end position="67"/>
    </location>
</feature>
<dbReference type="Proteomes" id="UP001600894">
    <property type="component" value="Unassembled WGS sequence"/>
</dbReference>
<feature type="transmembrane region" description="Helical" evidence="13">
    <location>
        <begin position="105"/>
        <end position="124"/>
    </location>
</feature>
<dbReference type="SUPFAM" id="SSF47384">
    <property type="entry name" value="Homodimeric domain of signal transducing histidine kinase"/>
    <property type="match status" value="1"/>
</dbReference>
<evidence type="ECO:0000256" key="9">
    <source>
        <dbReference type="ARBA" id="ARBA00022840"/>
    </source>
</evidence>
<dbReference type="Gene3D" id="1.10.287.130">
    <property type="match status" value="1"/>
</dbReference>
<evidence type="ECO:0000313" key="16">
    <source>
        <dbReference type="Proteomes" id="UP001600894"/>
    </source>
</evidence>
<evidence type="ECO:0000256" key="13">
    <source>
        <dbReference type="SAM" id="Phobius"/>
    </source>
</evidence>
<keyword evidence="6 13" id="KW-0812">Transmembrane</keyword>
<dbReference type="InterPro" id="IPR052023">
    <property type="entry name" value="Histidine_kinase_KdpD"/>
</dbReference>
<accession>A0ABQ0ASR8</accession>
<evidence type="ECO:0000259" key="14">
    <source>
        <dbReference type="PROSITE" id="PS50109"/>
    </source>
</evidence>
<evidence type="ECO:0000256" key="7">
    <source>
        <dbReference type="ARBA" id="ARBA00022741"/>
    </source>
</evidence>
<evidence type="ECO:0000256" key="8">
    <source>
        <dbReference type="ARBA" id="ARBA00022777"/>
    </source>
</evidence>
<dbReference type="InterPro" id="IPR036890">
    <property type="entry name" value="HATPase_C_sf"/>
</dbReference>
<evidence type="ECO:0000256" key="1">
    <source>
        <dbReference type="ARBA" id="ARBA00000085"/>
    </source>
</evidence>
<evidence type="ECO:0000313" key="15">
    <source>
        <dbReference type="EMBL" id="GAA6267072.1"/>
    </source>
</evidence>
<evidence type="ECO:0000256" key="10">
    <source>
        <dbReference type="ARBA" id="ARBA00022989"/>
    </source>
</evidence>
<dbReference type="EC" id="2.7.13.3" evidence="3"/>
<feature type="transmembrane region" description="Helical" evidence="13">
    <location>
        <begin position="74"/>
        <end position="93"/>
    </location>
</feature>
<gene>
    <name evidence="15" type="ORF">F130042H8_01320</name>
</gene>
<dbReference type="PROSITE" id="PS50109">
    <property type="entry name" value="HIS_KIN"/>
    <property type="match status" value="1"/>
</dbReference>
<dbReference type="InterPro" id="IPR038318">
    <property type="entry name" value="KdpD_sf"/>
</dbReference>
<dbReference type="InterPro" id="IPR005467">
    <property type="entry name" value="His_kinase_dom"/>
</dbReference>
<feature type="domain" description="Histidine kinase" evidence="14">
    <location>
        <begin position="153"/>
        <end position="371"/>
    </location>
</feature>
<keyword evidence="9" id="KW-0067">ATP-binding</keyword>
<dbReference type="EMBL" id="BAABXL010000001">
    <property type="protein sequence ID" value="GAA6267072.1"/>
    <property type="molecule type" value="Genomic_DNA"/>
</dbReference>
<keyword evidence="16" id="KW-1185">Reference proteome</keyword>
<keyword evidence="11" id="KW-0902">Two-component regulatory system</keyword>
<dbReference type="Gene3D" id="1.20.120.620">
    <property type="entry name" value="Backbone structure of the membrane domain of e. Coli histidine kinase receptor kdpd"/>
    <property type="match status" value="1"/>
</dbReference>
<evidence type="ECO:0000256" key="6">
    <source>
        <dbReference type="ARBA" id="ARBA00022692"/>
    </source>
</evidence>
<protein>
    <recommendedName>
        <fullName evidence="3">histidine kinase</fullName>
        <ecNumber evidence="3">2.7.13.3</ecNumber>
    </recommendedName>
</protein>
<dbReference type="RefSeq" id="WP_176255750.1">
    <property type="nucleotide sequence ID" value="NZ_BAABXL010000001.1"/>
</dbReference>
<sequence length="373" mass="41358">MTALHLPLPREPFHIKKAILETIRALPTTIVYMAAATLVSTLMFHFTDNLINVSLVYILAIILNARATSCYGAGIIASLYSVFWVNFAFSVPYMKLNFTLSGYPLTFLGMTFISCFTSSICIMISRQTALIREQDRKLMNAEKETMRANLLRAVSHDLRTPLTTIIGSSATYLEREDSMSATEKRQLVANIEEDAQWLLNMVENLLSVTRIQDSSGSLAVVKSEEPLEEVISEAVQRFRKRFPDALVRVTIPGAFIMVPMDAKLIEQVINNLLENALFHSESHEPIDLIARTENGVLFITIKDYGKGIDSSRFPTLFDGGGVCTNQSGDGRKGMGIGLSICKTIINAHGGSIEAANHASGAMFTFTLPDWREY</sequence>
<proteinExistence type="predicted"/>
<dbReference type="Gene3D" id="3.30.565.10">
    <property type="entry name" value="Histidine kinase-like ATPase, C-terminal domain"/>
    <property type="match status" value="1"/>
</dbReference>
<dbReference type="SMART" id="SM00387">
    <property type="entry name" value="HATPase_c"/>
    <property type="match status" value="1"/>
</dbReference>
<keyword evidence="7" id="KW-0547">Nucleotide-binding</keyword>
<dbReference type="PANTHER" id="PTHR45569">
    <property type="entry name" value="SENSOR PROTEIN KDPD"/>
    <property type="match status" value="1"/>
</dbReference>
<keyword evidence="5" id="KW-0808">Transferase</keyword>
<organism evidence="15 16">
    <name type="scientific">Enterocloster alcoholdehydrogenati</name>
    <dbReference type="NCBI Taxonomy" id="2547410"/>
    <lineage>
        <taxon>Bacteria</taxon>
        <taxon>Bacillati</taxon>
        <taxon>Bacillota</taxon>
        <taxon>Clostridia</taxon>
        <taxon>Lachnospirales</taxon>
        <taxon>Lachnospiraceae</taxon>
        <taxon>Enterocloster</taxon>
    </lineage>
</organism>
<dbReference type="InterPro" id="IPR003661">
    <property type="entry name" value="HisK_dim/P_dom"/>
</dbReference>
<evidence type="ECO:0000256" key="5">
    <source>
        <dbReference type="ARBA" id="ARBA00022679"/>
    </source>
</evidence>
<dbReference type="InterPro" id="IPR025201">
    <property type="entry name" value="KdpD_TM"/>
</dbReference>
<dbReference type="Pfam" id="PF02518">
    <property type="entry name" value="HATPase_c"/>
    <property type="match status" value="1"/>
</dbReference>
<keyword evidence="4" id="KW-0597">Phosphoprotein</keyword>
<evidence type="ECO:0000256" key="3">
    <source>
        <dbReference type="ARBA" id="ARBA00012438"/>
    </source>
</evidence>
<keyword evidence="8" id="KW-0418">Kinase</keyword>
<comment type="subcellular location">
    <subcellularLocation>
        <location evidence="2">Membrane</location>
        <topology evidence="2">Multi-pass membrane protein</topology>
    </subcellularLocation>
</comment>
<keyword evidence="10 13" id="KW-1133">Transmembrane helix</keyword>
<comment type="caution">
    <text evidence="15">The sequence shown here is derived from an EMBL/GenBank/DDBJ whole genome shotgun (WGS) entry which is preliminary data.</text>
</comment>
<evidence type="ECO:0000256" key="12">
    <source>
        <dbReference type="ARBA" id="ARBA00023136"/>
    </source>
</evidence>
<comment type="catalytic activity">
    <reaction evidence="1">
        <text>ATP + protein L-histidine = ADP + protein N-phospho-L-histidine.</text>
        <dbReference type="EC" id="2.7.13.3"/>
    </reaction>
</comment>
<evidence type="ECO:0000256" key="2">
    <source>
        <dbReference type="ARBA" id="ARBA00004141"/>
    </source>
</evidence>
<evidence type="ECO:0000256" key="11">
    <source>
        <dbReference type="ARBA" id="ARBA00023012"/>
    </source>
</evidence>
<dbReference type="Pfam" id="PF00512">
    <property type="entry name" value="HisKA"/>
    <property type="match status" value="1"/>
</dbReference>
<name>A0ABQ0ASR8_9FIRM</name>
<dbReference type="SMART" id="SM00388">
    <property type="entry name" value="HisKA"/>
    <property type="match status" value="1"/>
</dbReference>
<evidence type="ECO:0000256" key="4">
    <source>
        <dbReference type="ARBA" id="ARBA00022553"/>
    </source>
</evidence>
<dbReference type="Pfam" id="PF13493">
    <property type="entry name" value="DUF4118"/>
    <property type="match status" value="1"/>
</dbReference>
<dbReference type="SUPFAM" id="SSF55874">
    <property type="entry name" value="ATPase domain of HSP90 chaperone/DNA topoisomerase II/histidine kinase"/>
    <property type="match status" value="1"/>
</dbReference>
<keyword evidence="12 13" id="KW-0472">Membrane</keyword>
<dbReference type="InterPro" id="IPR036097">
    <property type="entry name" value="HisK_dim/P_sf"/>
</dbReference>
<dbReference type="PANTHER" id="PTHR45569:SF1">
    <property type="entry name" value="SENSOR PROTEIN KDPD"/>
    <property type="match status" value="1"/>
</dbReference>
<reference evidence="15 16" key="1">
    <citation type="submission" date="2024-04" db="EMBL/GenBank/DDBJ databases">
        <title>Defined microbial consortia suppress multidrug-resistant proinflammatory Enterobacteriaceae via ecological control.</title>
        <authorList>
            <person name="Furuichi M."/>
            <person name="Kawaguchi T."/>
            <person name="Pust M."/>
            <person name="Yasuma K."/>
            <person name="Plichta D."/>
            <person name="Hasegawa N."/>
            <person name="Ohya T."/>
            <person name="Bhattarai S."/>
            <person name="Sasajima S."/>
            <person name="Aoto Y."/>
            <person name="Tuganbaev T."/>
            <person name="Yaginuma M."/>
            <person name="Ueda M."/>
            <person name="Okahashi N."/>
            <person name="Amafuji K."/>
            <person name="Kiridooshi Y."/>
            <person name="Sugita K."/>
            <person name="Strazar M."/>
            <person name="Skelly A."/>
            <person name="Suda W."/>
            <person name="Hattori M."/>
            <person name="Nakamoto N."/>
            <person name="Caballero S."/>
            <person name="Norman J."/>
            <person name="Olle B."/>
            <person name="Tanoue T."/>
            <person name="Arita M."/>
            <person name="Bucci V."/>
            <person name="Atarashi K."/>
            <person name="Xavier R."/>
            <person name="Honda K."/>
        </authorList>
    </citation>
    <scope>NUCLEOTIDE SEQUENCE [LARGE SCALE GENOMIC DNA]</scope>
    <source>
        <strain evidence="16">f13</strain>
    </source>
</reference>